<dbReference type="PANTHER" id="PTHR35254">
    <property type="entry name" value="STIMULATED BY RETINOIC ACID GENE 8 PROTEIN HOMOLOG"/>
    <property type="match status" value="1"/>
</dbReference>
<reference evidence="3" key="3">
    <citation type="submission" date="2016-05" db="EMBL/GenBank/DDBJ databases">
        <title>WGS assembly of Xenopus tropicalis.</title>
        <authorList>
            <person name="Sessions A."/>
            <person name="Jenkins J."/>
            <person name="Mitros T."/>
            <person name="Lyons J.T."/>
            <person name="Dichmann D.S."/>
            <person name="Robert J."/>
            <person name="Harland R.M."/>
            <person name="Rokhsar D.S."/>
        </authorList>
    </citation>
    <scope>NUCLEOTIDE SEQUENCE</scope>
    <source>
        <strain evidence="3">Nigerian</strain>
    </source>
</reference>
<evidence type="ECO:0000259" key="2">
    <source>
        <dbReference type="Pfam" id="PF23175"/>
    </source>
</evidence>
<organism evidence="3">
    <name type="scientific">Xenopus tropicalis</name>
    <name type="common">Western clawed frog</name>
    <name type="synonym">Silurana tropicalis</name>
    <dbReference type="NCBI Taxonomy" id="8364"/>
    <lineage>
        <taxon>Eukaryota</taxon>
        <taxon>Metazoa</taxon>
        <taxon>Chordata</taxon>
        <taxon>Craniata</taxon>
        <taxon>Vertebrata</taxon>
        <taxon>Euteleostomi</taxon>
        <taxon>Amphibia</taxon>
        <taxon>Batrachia</taxon>
        <taxon>Anura</taxon>
        <taxon>Pipoidea</taxon>
        <taxon>Pipidae</taxon>
        <taxon>Xenopodinae</taxon>
        <taxon>Xenopus</taxon>
        <taxon>Silurana</taxon>
    </lineage>
</organism>
<reference evidence="3" key="2">
    <citation type="journal article" date="2010" name="Science">
        <title>The genome of the Western clawed frog Xenopus tropicalis.</title>
        <authorList>
            <person name="Hellsten U."/>
            <person name="Harland R.M."/>
            <person name="Gilchrist M.J."/>
            <person name="Hendrix D."/>
            <person name="Jurka J."/>
            <person name="Kapitonov V."/>
            <person name="Ovcharenko I."/>
            <person name="Putnam N.H."/>
            <person name="Shu S."/>
            <person name="Taher L."/>
            <person name="Blitz I.L."/>
            <person name="Blumberg B."/>
            <person name="Dichmann D.S."/>
            <person name="Dubchak I."/>
            <person name="Amaya E."/>
            <person name="Detter J.C."/>
            <person name="Fletcher R."/>
            <person name="Gerhard D.S."/>
            <person name="Goodstein D."/>
            <person name="Graves T."/>
            <person name="Grigoriev I.V."/>
            <person name="Grimwood J."/>
            <person name="Kawashima T."/>
            <person name="Lindquist E."/>
            <person name="Lucas S.M."/>
            <person name="Mead P.E."/>
            <person name="Mitros T."/>
            <person name="Ogino H."/>
            <person name="Ohta Y."/>
            <person name="Poliakov A.V."/>
            <person name="Pollet N."/>
            <person name="Robert J."/>
            <person name="Salamov A."/>
            <person name="Sater A.K."/>
            <person name="Schmutz J."/>
            <person name="Terry A."/>
            <person name="Vize P.D."/>
            <person name="Warren W.C."/>
            <person name="Wells D."/>
            <person name="Wills A."/>
            <person name="Wilson R.K."/>
            <person name="Zimmerman L.B."/>
            <person name="Zorn A.M."/>
            <person name="Grainger R."/>
            <person name="Grammer T."/>
            <person name="Khokha M.K."/>
            <person name="Richardson P.M."/>
            <person name="Rokhsar D.S."/>
        </authorList>
    </citation>
    <scope>NUCLEOTIDE SEQUENCE [LARGE SCALE GENOMIC DNA]</scope>
    <source>
        <strain evidence="3">Nigerian</strain>
    </source>
</reference>
<dbReference type="AlphaFoldDB" id="A0A1B8Y4H6"/>
<gene>
    <name evidence="3" type="ORF">XENTR_v90026558mg</name>
</gene>
<feature type="domain" description="STRA8 bHLH" evidence="2">
    <location>
        <begin position="21"/>
        <end position="82"/>
    </location>
</feature>
<feature type="compositionally biased region" description="Basic and acidic residues" evidence="1">
    <location>
        <begin position="1"/>
        <end position="21"/>
    </location>
</feature>
<dbReference type="GO" id="GO:0071300">
    <property type="term" value="P:cellular response to retinoic acid"/>
    <property type="evidence" value="ECO:0007669"/>
    <property type="project" value="InterPro"/>
</dbReference>
<dbReference type="InterPro" id="IPR057021">
    <property type="entry name" value="bHLH_STRA8"/>
</dbReference>
<evidence type="ECO:0000313" key="3">
    <source>
        <dbReference type="EMBL" id="OCA17847.1"/>
    </source>
</evidence>
<protein>
    <recommendedName>
        <fullName evidence="2">STRA8 bHLH domain-containing protein</fullName>
    </recommendedName>
</protein>
<accession>A0A1B8Y4H6</accession>
<sequence>MDASAKEESSKTVRRREERGKRPARKRSQRPQKPASVTQLIKQLKQIVFFDSDAHVTRRQVLNQTKNYIKELENTLENLLRTRDDRMPCTLEQVKEEYLQLYCIDTSSPVSEINSDNDLGMWYLSQECETDIGMNEVVENSEEAYVLPATSSDVMDFERYMQFYQQTMDTLVENTVISQEEVSNPVVSKAVADLWQDLSQEGTVELYLEGCQQARIAAHALACSENVGCSGTTVRDSGAESQEASCSYVSSTPEEMLFEDALEHVAAGFLDQSKAQDVATSPSSESSSWECLDTDCFFYSRVTDFLKACLCSYTQEAMLQCPNLPIIIFSQNAEQQSDNMEFPVCPQDAVLQYDSLASPVLLYSWGAPGPCDSTGSPELFCSQDGALLGDDEAVLLTCMETLDDDM</sequence>
<dbReference type="GO" id="GO:0051321">
    <property type="term" value="P:meiotic cell cycle"/>
    <property type="evidence" value="ECO:0007669"/>
    <property type="project" value="InterPro"/>
</dbReference>
<dbReference type="InterPro" id="IPR033537">
    <property type="entry name" value="Stra8"/>
</dbReference>
<evidence type="ECO:0000256" key="1">
    <source>
        <dbReference type="SAM" id="MobiDB-lite"/>
    </source>
</evidence>
<dbReference type="PANTHER" id="PTHR35254:SF1">
    <property type="entry name" value="STIMULATED BY RETINOIC ACID GENE 8 PROTEIN HOMOLOG"/>
    <property type="match status" value="1"/>
</dbReference>
<name>A0A1B8Y4H6_XENTR</name>
<dbReference type="EMBL" id="KV460455">
    <property type="protein sequence ID" value="OCA17847.1"/>
    <property type="molecule type" value="Genomic_DNA"/>
</dbReference>
<proteinExistence type="predicted"/>
<feature type="region of interest" description="Disordered" evidence="1">
    <location>
        <begin position="1"/>
        <end position="36"/>
    </location>
</feature>
<reference evidence="3" key="1">
    <citation type="submission" date="2009-11" db="EMBL/GenBank/DDBJ databases">
        <authorList>
            <consortium name="US DOE Joint Genome Institute (JGI-PGF)"/>
            <person name="Ottilar R."/>
            <person name="Schmutz J."/>
            <person name="Salamov A."/>
            <person name="Cheng J.F."/>
            <person name="Lucas S."/>
            <person name="Pitluck S."/>
            <person name="Gundlach H."/>
            <person name="Guo Y."/>
            <person name="Haberer G."/>
            <person name="Nasrallah J."/>
            <person name="Mayer K.F.X."/>
            <person name="van de Peer Y."/>
            <person name="Weigel D."/>
            <person name="Grigoriev I.V."/>
        </authorList>
    </citation>
    <scope>NUCLEOTIDE SEQUENCE</scope>
    <source>
        <strain evidence="3">Nigerian</strain>
    </source>
</reference>
<dbReference type="Pfam" id="PF23175">
    <property type="entry name" value="bHLH_STRA8"/>
    <property type="match status" value="1"/>
</dbReference>